<gene>
    <name evidence="5" type="primary">xylR_5</name>
    <name evidence="5" type="ORF">PDESU_02624</name>
</gene>
<evidence type="ECO:0000259" key="4">
    <source>
        <dbReference type="PROSITE" id="PS01124"/>
    </source>
</evidence>
<evidence type="ECO:0000256" key="1">
    <source>
        <dbReference type="ARBA" id="ARBA00023015"/>
    </source>
</evidence>
<dbReference type="Pfam" id="PF12833">
    <property type="entry name" value="HTH_18"/>
    <property type="match status" value="1"/>
</dbReference>
<dbReference type="Gene3D" id="1.10.10.60">
    <property type="entry name" value="Homeodomain-like"/>
    <property type="match status" value="1"/>
</dbReference>
<dbReference type="SMART" id="SM00342">
    <property type="entry name" value="HTH_ARAC"/>
    <property type="match status" value="1"/>
</dbReference>
<evidence type="ECO:0000256" key="2">
    <source>
        <dbReference type="ARBA" id="ARBA00023125"/>
    </source>
</evidence>
<dbReference type="PANTHER" id="PTHR30146">
    <property type="entry name" value="LACI-RELATED TRANSCRIPTIONAL REPRESSOR"/>
    <property type="match status" value="1"/>
</dbReference>
<reference evidence="5 6" key="1">
    <citation type="submission" date="2019-04" db="EMBL/GenBank/DDBJ databases">
        <authorList>
            <person name="Van Vliet M D."/>
        </authorList>
    </citation>
    <scope>NUCLEOTIDE SEQUENCE [LARGE SCALE GENOMIC DNA]</scope>
    <source>
        <strain evidence="5 6">F1</strain>
    </source>
</reference>
<dbReference type="Pfam" id="PF22177">
    <property type="entry name" value="PBP1_XylR"/>
    <property type="match status" value="1"/>
</dbReference>
<keyword evidence="2" id="KW-0238">DNA-binding</keyword>
<dbReference type="InterPro" id="IPR054031">
    <property type="entry name" value="XylR_PBP1"/>
</dbReference>
<evidence type="ECO:0000313" key="5">
    <source>
        <dbReference type="EMBL" id="VGO14067.1"/>
    </source>
</evidence>
<dbReference type="GO" id="GO:0003700">
    <property type="term" value="F:DNA-binding transcription factor activity"/>
    <property type="evidence" value="ECO:0007669"/>
    <property type="project" value="InterPro"/>
</dbReference>
<dbReference type="SUPFAM" id="SSF53822">
    <property type="entry name" value="Periplasmic binding protein-like I"/>
    <property type="match status" value="1"/>
</dbReference>
<name>A0A6C2U2H0_PONDE</name>
<accession>A0A6C2U2H0</accession>
<dbReference type="SUPFAM" id="SSF46689">
    <property type="entry name" value="Homeodomain-like"/>
    <property type="match status" value="1"/>
</dbReference>
<dbReference type="Pfam" id="PF13377">
    <property type="entry name" value="Peripla_BP_3"/>
    <property type="match status" value="1"/>
</dbReference>
<dbReference type="Proteomes" id="UP000366872">
    <property type="component" value="Unassembled WGS sequence"/>
</dbReference>
<keyword evidence="6" id="KW-1185">Reference proteome</keyword>
<keyword evidence="3" id="KW-0804">Transcription</keyword>
<dbReference type="InterPro" id="IPR028082">
    <property type="entry name" value="Peripla_BP_I"/>
</dbReference>
<dbReference type="Gene3D" id="3.40.50.2300">
    <property type="match status" value="2"/>
</dbReference>
<evidence type="ECO:0000313" key="6">
    <source>
        <dbReference type="Proteomes" id="UP000366872"/>
    </source>
</evidence>
<sequence length="386" mass="43552">MAKRKKVALRFSLTSGFTRKMVHGVIAYMRKHGSWDIDIRSAEPIALSTWEDLRSWEGDGIIAPVYQKAHIAMLKKRGVPVINTAAALENIPFPTITFDNEAIGEMAANHLLEHNLDHFAYIGPKDWAYSILRCNSFTQTLAKQNAPCTKCWILPASSTEQLDTNWVESSYYLAALQQLQPPVGLLASNDRVAYGILQACDKLGLRVPEDICLISVDNDEILCNLAHPNISSISMCGEEFGYQAAAMLDTLMQGRPLESNHVKILPERVVLRNSSDFLTVDDRYVADALRYIRNHASRFIDVSDVMSVMPISRRSLERRFQDIVGHGVYKEISRCHVERAKELLEQTDWPVSRIAKESGFNSTNRFEDTFRKETGLSATGFRKKIS</sequence>
<dbReference type="EMBL" id="CAAHFG010000001">
    <property type="protein sequence ID" value="VGO14067.1"/>
    <property type="molecule type" value="Genomic_DNA"/>
</dbReference>
<dbReference type="CDD" id="cd01543">
    <property type="entry name" value="PBP1_XylR"/>
    <property type="match status" value="1"/>
</dbReference>
<proteinExistence type="predicted"/>
<feature type="domain" description="HTH araC/xylS-type" evidence="4">
    <location>
        <begin position="286"/>
        <end position="384"/>
    </location>
</feature>
<dbReference type="InterPro" id="IPR018060">
    <property type="entry name" value="HTH_AraC"/>
</dbReference>
<dbReference type="InterPro" id="IPR046335">
    <property type="entry name" value="LacI/GalR-like_sensor"/>
</dbReference>
<dbReference type="AlphaFoldDB" id="A0A6C2U2H0"/>
<protein>
    <submittedName>
        <fullName evidence="5">Xylose operon regulatory protein</fullName>
    </submittedName>
</protein>
<keyword evidence="1" id="KW-0805">Transcription regulation</keyword>
<dbReference type="GO" id="GO:0000976">
    <property type="term" value="F:transcription cis-regulatory region binding"/>
    <property type="evidence" value="ECO:0007669"/>
    <property type="project" value="TreeGrafter"/>
</dbReference>
<dbReference type="PROSITE" id="PS01124">
    <property type="entry name" value="HTH_ARAC_FAMILY_2"/>
    <property type="match status" value="1"/>
</dbReference>
<evidence type="ECO:0000256" key="3">
    <source>
        <dbReference type="ARBA" id="ARBA00023163"/>
    </source>
</evidence>
<dbReference type="InterPro" id="IPR009057">
    <property type="entry name" value="Homeodomain-like_sf"/>
</dbReference>
<organism evidence="5 6">
    <name type="scientific">Pontiella desulfatans</name>
    <dbReference type="NCBI Taxonomy" id="2750659"/>
    <lineage>
        <taxon>Bacteria</taxon>
        <taxon>Pseudomonadati</taxon>
        <taxon>Kiritimatiellota</taxon>
        <taxon>Kiritimatiellia</taxon>
        <taxon>Kiritimatiellales</taxon>
        <taxon>Pontiellaceae</taxon>
        <taxon>Pontiella</taxon>
    </lineage>
</organism>
<dbReference type="PANTHER" id="PTHR30146:SF24">
    <property type="entry name" value="XYLOSE OPERON REGULATORY PROTEIN"/>
    <property type="match status" value="1"/>
</dbReference>
<dbReference type="RefSeq" id="WP_136079583.1">
    <property type="nucleotide sequence ID" value="NZ_CAAHFG010000001.1"/>
</dbReference>